<comment type="caution">
    <text evidence="1">The sequence shown here is derived from an EMBL/GenBank/DDBJ whole genome shotgun (WGS) entry which is preliminary data.</text>
</comment>
<dbReference type="EMBL" id="AZBU02000004">
    <property type="protein sequence ID" value="TKR82958.1"/>
    <property type="molecule type" value="Genomic_DNA"/>
</dbReference>
<name>A0A4U5NIL3_STECR</name>
<evidence type="ECO:0000313" key="2">
    <source>
        <dbReference type="Proteomes" id="UP000298663"/>
    </source>
</evidence>
<keyword evidence="2" id="KW-1185">Reference proteome</keyword>
<proteinExistence type="predicted"/>
<protein>
    <submittedName>
        <fullName evidence="1">Uncharacterized protein</fullName>
    </submittedName>
</protein>
<gene>
    <name evidence="1" type="ORF">L596_016625</name>
</gene>
<sequence length="90" mass="9976">MVHSRIHYDGHHTNLFRLSVHLTLVLQLPHSLLDVSSIFDFRLSFVLSTSPSNVFTVGSSCLVISSSMSLILANPKSRESAELLRLSPIT</sequence>
<evidence type="ECO:0000313" key="1">
    <source>
        <dbReference type="EMBL" id="TKR82958.1"/>
    </source>
</evidence>
<reference evidence="1 2" key="1">
    <citation type="journal article" date="2015" name="Genome Biol.">
        <title>Comparative genomics of Steinernema reveals deeply conserved gene regulatory networks.</title>
        <authorList>
            <person name="Dillman A.R."/>
            <person name="Macchietto M."/>
            <person name="Porter C.F."/>
            <person name="Rogers A."/>
            <person name="Williams B."/>
            <person name="Antoshechkin I."/>
            <person name="Lee M.M."/>
            <person name="Goodwin Z."/>
            <person name="Lu X."/>
            <person name="Lewis E.E."/>
            <person name="Goodrich-Blair H."/>
            <person name="Stock S.P."/>
            <person name="Adams B.J."/>
            <person name="Sternberg P.W."/>
            <person name="Mortazavi A."/>
        </authorList>
    </citation>
    <scope>NUCLEOTIDE SEQUENCE [LARGE SCALE GENOMIC DNA]</scope>
    <source>
        <strain evidence="1 2">ALL</strain>
    </source>
</reference>
<dbReference type="Proteomes" id="UP000298663">
    <property type="component" value="Unassembled WGS sequence"/>
</dbReference>
<accession>A0A4U5NIL3</accession>
<organism evidence="1 2">
    <name type="scientific">Steinernema carpocapsae</name>
    <name type="common">Entomopathogenic nematode</name>
    <dbReference type="NCBI Taxonomy" id="34508"/>
    <lineage>
        <taxon>Eukaryota</taxon>
        <taxon>Metazoa</taxon>
        <taxon>Ecdysozoa</taxon>
        <taxon>Nematoda</taxon>
        <taxon>Chromadorea</taxon>
        <taxon>Rhabditida</taxon>
        <taxon>Tylenchina</taxon>
        <taxon>Panagrolaimomorpha</taxon>
        <taxon>Strongyloidoidea</taxon>
        <taxon>Steinernematidae</taxon>
        <taxon>Steinernema</taxon>
    </lineage>
</organism>
<dbReference type="AlphaFoldDB" id="A0A4U5NIL3"/>
<reference evidence="1 2" key="2">
    <citation type="journal article" date="2019" name="G3 (Bethesda)">
        <title>Hybrid Assembly of the Genome of the Entomopathogenic Nematode Steinernema carpocapsae Identifies the X-Chromosome.</title>
        <authorList>
            <person name="Serra L."/>
            <person name="Macchietto M."/>
            <person name="Macias-Munoz A."/>
            <person name="McGill C.J."/>
            <person name="Rodriguez I.M."/>
            <person name="Rodriguez B."/>
            <person name="Murad R."/>
            <person name="Mortazavi A."/>
        </authorList>
    </citation>
    <scope>NUCLEOTIDE SEQUENCE [LARGE SCALE GENOMIC DNA]</scope>
    <source>
        <strain evidence="1 2">ALL</strain>
    </source>
</reference>